<protein>
    <submittedName>
        <fullName evidence="12">YijO</fullName>
    </submittedName>
</protein>
<keyword evidence="2" id="KW-0963">Cytoplasm</keyword>
<dbReference type="Proteomes" id="UP000007523">
    <property type="component" value="Chromosome"/>
</dbReference>
<evidence type="ECO:0000256" key="3">
    <source>
        <dbReference type="ARBA" id="ARBA00022553"/>
    </source>
</evidence>
<feature type="coiled-coil region" evidence="9">
    <location>
        <begin position="110"/>
        <end position="142"/>
    </location>
</feature>
<dbReference type="STRING" id="1116391.PM3016_2265"/>
<evidence type="ECO:0000256" key="5">
    <source>
        <dbReference type="ARBA" id="ARBA00023015"/>
    </source>
</evidence>
<evidence type="ECO:0000256" key="4">
    <source>
        <dbReference type="ARBA" id="ARBA00023012"/>
    </source>
</evidence>
<dbReference type="SMART" id="SM00342">
    <property type="entry name" value="HTH_ARAC"/>
    <property type="match status" value="1"/>
</dbReference>
<organism evidence="12 13">
    <name type="scientific">Paenibacillus mucilaginosus 3016</name>
    <dbReference type="NCBI Taxonomy" id="1116391"/>
    <lineage>
        <taxon>Bacteria</taxon>
        <taxon>Bacillati</taxon>
        <taxon>Bacillota</taxon>
        <taxon>Bacilli</taxon>
        <taxon>Bacillales</taxon>
        <taxon>Paenibacillaceae</taxon>
        <taxon>Paenibacillus</taxon>
    </lineage>
</organism>
<dbReference type="SUPFAM" id="SSF46689">
    <property type="entry name" value="Homeodomain-like"/>
    <property type="match status" value="2"/>
</dbReference>
<keyword evidence="6" id="KW-0238">DNA-binding</keyword>
<dbReference type="PROSITE" id="PS01124">
    <property type="entry name" value="HTH_ARAC_FAMILY_2"/>
    <property type="match status" value="1"/>
</dbReference>
<feature type="domain" description="HTH araC/xylS-type" evidence="10">
    <location>
        <begin position="434"/>
        <end position="532"/>
    </location>
</feature>
<dbReference type="GO" id="GO:0000160">
    <property type="term" value="P:phosphorelay signal transduction system"/>
    <property type="evidence" value="ECO:0007669"/>
    <property type="project" value="UniProtKB-KW"/>
</dbReference>
<dbReference type="InterPro" id="IPR011006">
    <property type="entry name" value="CheY-like_superfamily"/>
</dbReference>
<dbReference type="PROSITE" id="PS50110">
    <property type="entry name" value="RESPONSE_REGULATORY"/>
    <property type="match status" value="1"/>
</dbReference>
<feature type="modified residue" description="4-aspartylphosphate" evidence="8">
    <location>
        <position position="56"/>
    </location>
</feature>
<dbReference type="InterPro" id="IPR001789">
    <property type="entry name" value="Sig_transdc_resp-reg_receiver"/>
</dbReference>
<evidence type="ECO:0000256" key="7">
    <source>
        <dbReference type="ARBA" id="ARBA00023163"/>
    </source>
</evidence>
<sequence>MYKIMLVDDEIGVRSSIKAKINWEAAGFRIESEAANGLEALELLEGRGLPDVVISDVRMPRMDGIAFIKACRDKYPGLRIIVLSGYSDFEYMKAAIQLGVKDYLLKPVVRSELTDLLAKLSAELKEEENRSREQEREQLQTSQHLRTLQEQLIWQVVKDEDFSLAAVRERLRQLQLTGLAGEGLKVRFAAVEMRVPPGRLDDWSERRELLTVAFQMVCRESLEPWPNVYPLYDYSYPSMMYCLLTCSGGRPDELPAEDMLRELQRNIKRYLRVETVTGLGDWAVGLQGLRDAYASCMLDWSQGTVQRRGEGGQLEKETVHTLPAELERKLVLSLENLDAEGTGRVLREIFHKDGDLSMFAFTFLSFRVILLLSSIAKKFELGAPSLQQHLWNCQMTLRQFHSRDQVVDQLKILAELVMNEVRKTRSSGGQQLAEAVRRYVEENYAYELSLASLAERFHINETYLSGLFKQKAGFTFSDYVTKLRMEKAASLMEESGLKLTDIATLVGYSSSSYFSTVFKKYYGVSPKEYRDALPSRLP</sequence>
<evidence type="ECO:0000313" key="12">
    <source>
        <dbReference type="EMBL" id="AFC29153.1"/>
    </source>
</evidence>
<dbReference type="InterPro" id="IPR051552">
    <property type="entry name" value="HptR"/>
</dbReference>
<evidence type="ECO:0000256" key="8">
    <source>
        <dbReference type="PROSITE-ProRule" id="PRU00169"/>
    </source>
</evidence>
<dbReference type="HOGENOM" id="CLU_000445_5_0_9"/>
<dbReference type="GO" id="GO:0003700">
    <property type="term" value="F:DNA-binding transcription factor activity"/>
    <property type="evidence" value="ECO:0007669"/>
    <property type="project" value="InterPro"/>
</dbReference>
<dbReference type="GO" id="GO:0043565">
    <property type="term" value="F:sequence-specific DNA binding"/>
    <property type="evidence" value="ECO:0007669"/>
    <property type="project" value="InterPro"/>
</dbReference>
<dbReference type="SMART" id="SM00448">
    <property type="entry name" value="REC"/>
    <property type="match status" value="1"/>
</dbReference>
<evidence type="ECO:0000259" key="10">
    <source>
        <dbReference type="PROSITE" id="PS01124"/>
    </source>
</evidence>
<keyword evidence="4" id="KW-0902">Two-component regulatory system</keyword>
<keyword evidence="5" id="KW-0805">Transcription regulation</keyword>
<dbReference type="Gene3D" id="1.10.10.60">
    <property type="entry name" value="Homeodomain-like"/>
    <property type="match status" value="2"/>
</dbReference>
<dbReference type="EMBL" id="CP003235">
    <property type="protein sequence ID" value="AFC29153.1"/>
    <property type="molecule type" value="Genomic_DNA"/>
</dbReference>
<dbReference type="InterPro" id="IPR018062">
    <property type="entry name" value="HTH_AraC-typ_CS"/>
</dbReference>
<accession>H6NHF8</accession>
<dbReference type="InterPro" id="IPR020449">
    <property type="entry name" value="Tscrpt_reg_AraC-type_HTH"/>
</dbReference>
<dbReference type="Pfam" id="PF12833">
    <property type="entry name" value="HTH_18"/>
    <property type="match status" value="1"/>
</dbReference>
<dbReference type="PROSITE" id="PS00041">
    <property type="entry name" value="HTH_ARAC_FAMILY_1"/>
    <property type="match status" value="1"/>
</dbReference>
<dbReference type="InterPro" id="IPR018060">
    <property type="entry name" value="HTH_AraC"/>
</dbReference>
<keyword evidence="9" id="KW-0175">Coiled coil</keyword>
<keyword evidence="7" id="KW-0804">Transcription</keyword>
<dbReference type="RefSeq" id="WP_014369551.1">
    <property type="nucleotide sequence ID" value="NC_016935.1"/>
</dbReference>
<dbReference type="PRINTS" id="PR00032">
    <property type="entry name" value="HTHARAC"/>
</dbReference>
<gene>
    <name evidence="12" type="ORF">PM3016_2265</name>
</gene>
<dbReference type="InterPro" id="IPR009057">
    <property type="entry name" value="Homeodomain-like_sf"/>
</dbReference>
<dbReference type="Gene3D" id="3.40.50.2300">
    <property type="match status" value="1"/>
</dbReference>
<dbReference type="SUPFAM" id="SSF52172">
    <property type="entry name" value="CheY-like"/>
    <property type="match status" value="1"/>
</dbReference>
<dbReference type="PANTHER" id="PTHR42713">
    <property type="entry name" value="HISTIDINE KINASE-RELATED"/>
    <property type="match status" value="1"/>
</dbReference>
<dbReference type="KEGG" id="pmq:PM3016_2265"/>
<evidence type="ECO:0000256" key="2">
    <source>
        <dbReference type="ARBA" id="ARBA00022490"/>
    </source>
</evidence>
<dbReference type="Pfam" id="PF00072">
    <property type="entry name" value="Response_reg"/>
    <property type="match status" value="1"/>
</dbReference>
<evidence type="ECO:0000256" key="9">
    <source>
        <dbReference type="SAM" id="Coils"/>
    </source>
</evidence>
<evidence type="ECO:0000256" key="1">
    <source>
        <dbReference type="ARBA" id="ARBA00004496"/>
    </source>
</evidence>
<reference evidence="12 13" key="1">
    <citation type="journal article" date="2012" name="J. Bacteriol.">
        <title>Complete Genome Sequence of Paenibacillus mucilaginosus 3016, a Bacterium Functional as Microbial Fertilizer.</title>
        <authorList>
            <person name="Ma M."/>
            <person name="Wang Z."/>
            <person name="Li L."/>
            <person name="Jiang X."/>
            <person name="Guan D."/>
            <person name="Cao F."/>
            <person name="Chen H."/>
            <person name="Wang X."/>
            <person name="Shen D."/>
            <person name="Du B."/>
            <person name="Li J."/>
        </authorList>
    </citation>
    <scope>NUCLEOTIDE SEQUENCE [LARGE SCALE GENOMIC DNA]</scope>
    <source>
        <strain evidence="12 13">3016</strain>
    </source>
</reference>
<evidence type="ECO:0000313" key="13">
    <source>
        <dbReference type="Proteomes" id="UP000007523"/>
    </source>
</evidence>
<keyword evidence="3 8" id="KW-0597">Phosphoprotein</keyword>
<feature type="domain" description="Response regulatory" evidence="11">
    <location>
        <begin position="3"/>
        <end position="121"/>
    </location>
</feature>
<dbReference type="PANTHER" id="PTHR42713:SF3">
    <property type="entry name" value="TRANSCRIPTIONAL REGULATORY PROTEIN HPTR"/>
    <property type="match status" value="1"/>
</dbReference>
<dbReference type="GO" id="GO:0005737">
    <property type="term" value="C:cytoplasm"/>
    <property type="evidence" value="ECO:0007669"/>
    <property type="project" value="UniProtKB-SubCell"/>
</dbReference>
<name>H6NHF8_9BACL</name>
<proteinExistence type="predicted"/>
<evidence type="ECO:0000256" key="6">
    <source>
        <dbReference type="ARBA" id="ARBA00023125"/>
    </source>
</evidence>
<comment type="subcellular location">
    <subcellularLocation>
        <location evidence="1">Cytoplasm</location>
    </subcellularLocation>
</comment>
<evidence type="ECO:0000259" key="11">
    <source>
        <dbReference type="PROSITE" id="PS50110"/>
    </source>
</evidence>
<dbReference type="CDD" id="cd17536">
    <property type="entry name" value="REC_YesN-like"/>
    <property type="match status" value="1"/>
</dbReference>
<keyword evidence="13" id="KW-1185">Reference proteome</keyword>
<dbReference type="AlphaFoldDB" id="H6NHF8"/>